<dbReference type="Proteomes" id="UP001408356">
    <property type="component" value="Unassembled WGS sequence"/>
</dbReference>
<feature type="transmembrane region" description="Helical" evidence="1">
    <location>
        <begin position="282"/>
        <end position="304"/>
    </location>
</feature>
<accession>A0ABR2VD96</accession>
<name>A0ABR2VD96_9PEZI</name>
<reference evidence="2 3" key="1">
    <citation type="journal article" date="2024" name="J. Plant Pathol.">
        <title>Sequence and assembly of the genome of Seiridium unicorne, isolate CBS 538.82, causal agent of cypress canker disease.</title>
        <authorList>
            <person name="Scali E."/>
            <person name="Rocca G.D."/>
            <person name="Danti R."/>
            <person name="Garbelotto M."/>
            <person name="Barberini S."/>
            <person name="Baroncelli R."/>
            <person name="Emiliani G."/>
        </authorList>
    </citation>
    <scope>NUCLEOTIDE SEQUENCE [LARGE SCALE GENOMIC DNA]</scope>
    <source>
        <strain evidence="2 3">BM-138-508</strain>
    </source>
</reference>
<organism evidence="2 3">
    <name type="scientific">Seiridium unicorne</name>
    <dbReference type="NCBI Taxonomy" id="138068"/>
    <lineage>
        <taxon>Eukaryota</taxon>
        <taxon>Fungi</taxon>
        <taxon>Dikarya</taxon>
        <taxon>Ascomycota</taxon>
        <taxon>Pezizomycotina</taxon>
        <taxon>Sordariomycetes</taxon>
        <taxon>Xylariomycetidae</taxon>
        <taxon>Amphisphaeriales</taxon>
        <taxon>Sporocadaceae</taxon>
        <taxon>Seiridium</taxon>
    </lineage>
</organism>
<keyword evidence="1" id="KW-1133">Transmembrane helix</keyword>
<evidence type="ECO:0000256" key="1">
    <source>
        <dbReference type="SAM" id="Phobius"/>
    </source>
</evidence>
<comment type="caution">
    <text evidence="2">The sequence shown here is derived from an EMBL/GenBank/DDBJ whole genome shotgun (WGS) entry which is preliminary data.</text>
</comment>
<evidence type="ECO:0000313" key="2">
    <source>
        <dbReference type="EMBL" id="KAK9424898.1"/>
    </source>
</evidence>
<proteinExistence type="predicted"/>
<keyword evidence="3" id="KW-1185">Reference proteome</keyword>
<feature type="transmembrane region" description="Helical" evidence="1">
    <location>
        <begin position="226"/>
        <end position="245"/>
    </location>
</feature>
<gene>
    <name evidence="2" type="ORF">SUNI508_13351</name>
</gene>
<sequence length="396" mass="43952">MTSRSLVTQHGNLLHSYRFWTLEITHLFSCDTDTMRQVRGNECHTSFVDCRARDGLGDIKSGTAIHGTCDSHHQEGCTGKPRGCESADSTSPDLNGIVGKLVPPLTANSLFTNDNSTHTLPVVRRDPDQECLVPSVFAHDGNADYEHRVPNRYVNSKEGTPQHLHRAMSLGDGLLSASFVKDLHVTDYLNGHLHDLNRPWLGDDLWEDPNSLRYYSRKSSDLQPRTPQMVIFILAAIIFSVPLVAASLQMELVLRISAGVGSCGTAVAVIPLRTRPDVASTWWIIIYGVWAVTFSTYLTLNLWRFPSQMRVRRRKYLFHVITFTLGSIAVLTFSMAQKSTSTTPPTLVHDGPTIYGPLFATIWTYATSLWVSPDGYDAEVSTYTSSPVALESLSPV</sequence>
<dbReference type="EMBL" id="JARVKF010000028">
    <property type="protein sequence ID" value="KAK9424898.1"/>
    <property type="molecule type" value="Genomic_DNA"/>
</dbReference>
<protein>
    <submittedName>
        <fullName evidence="2">Uncharacterized protein</fullName>
    </submittedName>
</protein>
<feature type="transmembrane region" description="Helical" evidence="1">
    <location>
        <begin position="252"/>
        <end position="270"/>
    </location>
</feature>
<keyword evidence="1" id="KW-0812">Transmembrane</keyword>
<feature type="transmembrane region" description="Helical" evidence="1">
    <location>
        <begin position="316"/>
        <end position="336"/>
    </location>
</feature>
<keyword evidence="1" id="KW-0472">Membrane</keyword>
<evidence type="ECO:0000313" key="3">
    <source>
        <dbReference type="Proteomes" id="UP001408356"/>
    </source>
</evidence>